<evidence type="ECO:0000256" key="1">
    <source>
        <dbReference type="SAM" id="MobiDB-lite"/>
    </source>
</evidence>
<evidence type="ECO:0000313" key="2">
    <source>
        <dbReference type="EMBL" id="GBP58411.1"/>
    </source>
</evidence>
<organism evidence="2 3">
    <name type="scientific">Eumeta variegata</name>
    <name type="common">Bagworm moth</name>
    <name type="synonym">Eumeta japonica</name>
    <dbReference type="NCBI Taxonomy" id="151549"/>
    <lineage>
        <taxon>Eukaryota</taxon>
        <taxon>Metazoa</taxon>
        <taxon>Ecdysozoa</taxon>
        <taxon>Arthropoda</taxon>
        <taxon>Hexapoda</taxon>
        <taxon>Insecta</taxon>
        <taxon>Pterygota</taxon>
        <taxon>Neoptera</taxon>
        <taxon>Endopterygota</taxon>
        <taxon>Lepidoptera</taxon>
        <taxon>Glossata</taxon>
        <taxon>Ditrysia</taxon>
        <taxon>Tineoidea</taxon>
        <taxon>Psychidae</taxon>
        <taxon>Oiketicinae</taxon>
        <taxon>Eumeta</taxon>
    </lineage>
</organism>
<reference evidence="2 3" key="1">
    <citation type="journal article" date="2019" name="Commun. Biol.">
        <title>The bagworm genome reveals a unique fibroin gene that provides high tensile strength.</title>
        <authorList>
            <person name="Kono N."/>
            <person name="Nakamura H."/>
            <person name="Ohtoshi R."/>
            <person name="Tomita M."/>
            <person name="Numata K."/>
            <person name="Arakawa K."/>
        </authorList>
    </citation>
    <scope>NUCLEOTIDE SEQUENCE [LARGE SCALE GENOMIC DNA]</scope>
</reference>
<dbReference type="EMBL" id="BGZK01000734">
    <property type="protein sequence ID" value="GBP58411.1"/>
    <property type="molecule type" value="Genomic_DNA"/>
</dbReference>
<dbReference type="AlphaFoldDB" id="A0A4C1X3X0"/>
<proteinExistence type="predicted"/>
<sequence length="132" mass="15212">MLAIDVWTALAQQVQRPSRRPLPVIQVLDSDVPFGPWAIKSSLRSHKVLYKFLFVIVLSFTRIHPTTPRVTPRRELNAEDLGLGTHPLPPAPEERKQRRSNANLTRANELLREPRHPPRRHIPGTPYTFSFK</sequence>
<gene>
    <name evidence="2" type="ORF">EVAR_39100_1</name>
</gene>
<feature type="region of interest" description="Disordered" evidence="1">
    <location>
        <begin position="67"/>
        <end position="132"/>
    </location>
</feature>
<accession>A0A4C1X3X0</accession>
<comment type="caution">
    <text evidence="2">The sequence shown here is derived from an EMBL/GenBank/DDBJ whole genome shotgun (WGS) entry which is preliminary data.</text>
</comment>
<protein>
    <submittedName>
        <fullName evidence="2">Uncharacterized protein</fullName>
    </submittedName>
</protein>
<keyword evidence="3" id="KW-1185">Reference proteome</keyword>
<name>A0A4C1X3X0_EUMVA</name>
<dbReference type="Proteomes" id="UP000299102">
    <property type="component" value="Unassembled WGS sequence"/>
</dbReference>
<evidence type="ECO:0000313" key="3">
    <source>
        <dbReference type="Proteomes" id="UP000299102"/>
    </source>
</evidence>